<sequence length="183" mass="19901">MAVSARHDRGSIKIAPDAIVCEECTLVGEITIGSRTVVHPKARIIAEAGPIVIGDFNIIEELVTIKNRNTDSSQKAQVLIIGNNNVFEVGADVECLKIGDNNIVESRAHVGSNVELTSGCIIGAMCNVSCNEKLAENTVIYGSNCERRFQRDKPPAQGLQIDFLSKILPNYHHLRKPPKSQKA</sequence>
<dbReference type="PANTHER" id="PTHR13072:SF0">
    <property type="entry name" value="DYNACTIN SUBUNIT 6"/>
    <property type="match status" value="1"/>
</dbReference>
<accession>A0AAN8JYX1</accession>
<proteinExistence type="inferred from homology"/>
<keyword evidence="5" id="KW-0206">Cytoskeleton</keyword>
<comment type="caution">
    <text evidence="7">The sequence shown here is derived from an EMBL/GenBank/DDBJ whole genome shotgun (WGS) entry which is preliminary data.</text>
</comment>
<keyword evidence="4" id="KW-0963">Cytoplasm</keyword>
<name>A0AAN8JYX1_PATCE</name>
<dbReference type="InterPro" id="IPR027777">
    <property type="entry name" value="DCTN6"/>
</dbReference>
<dbReference type="AlphaFoldDB" id="A0AAN8JYX1"/>
<protein>
    <recommendedName>
        <fullName evidence="3">Dynactin subunit 6</fullName>
    </recommendedName>
</protein>
<evidence type="ECO:0000256" key="5">
    <source>
        <dbReference type="ARBA" id="ARBA00023212"/>
    </source>
</evidence>
<gene>
    <name evidence="7" type="ORF">SNE40_007086</name>
</gene>
<dbReference type="SUPFAM" id="SSF51161">
    <property type="entry name" value="Trimeric LpxA-like enzymes"/>
    <property type="match status" value="1"/>
</dbReference>
<dbReference type="CDD" id="cd04646">
    <property type="entry name" value="LbH_Dynactin_6"/>
    <property type="match status" value="1"/>
</dbReference>
<dbReference type="Gene3D" id="2.160.10.10">
    <property type="entry name" value="Hexapeptide repeat proteins"/>
    <property type="match status" value="1"/>
</dbReference>
<dbReference type="Proteomes" id="UP001347796">
    <property type="component" value="Unassembled WGS sequence"/>
</dbReference>
<reference evidence="7 8" key="1">
    <citation type="submission" date="2024-01" db="EMBL/GenBank/DDBJ databases">
        <title>The genome of the rayed Mediterranean limpet Patella caerulea (Linnaeus, 1758).</title>
        <authorList>
            <person name="Anh-Thu Weber A."/>
            <person name="Halstead-Nussloch G."/>
        </authorList>
    </citation>
    <scope>NUCLEOTIDE SEQUENCE [LARGE SCALE GENOMIC DNA]</scope>
    <source>
        <strain evidence="7">AATW-2023a</strain>
        <tissue evidence="7">Whole specimen</tissue>
    </source>
</reference>
<dbReference type="GO" id="GO:0007052">
    <property type="term" value="P:mitotic spindle organization"/>
    <property type="evidence" value="ECO:0007669"/>
    <property type="project" value="TreeGrafter"/>
</dbReference>
<comment type="function">
    <text evidence="6">Part of the dynactin complex that activates the molecular motor dynein for ultra-processive transport along microtubules.</text>
</comment>
<dbReference type="EMBL" id="JAZGQO010000006">
    <property type="protein sequence ID" value="KAK6184655.1"/>
    <property type="molecule type" value="Genomic_DNA"/>
</dbReference>
<evidence type="ECO:0000256" key="1">
    <source>
        <dbReference type="ARBA" id="ARBA00004245"/>
    </source>
</evidence>
<evidence type="ECO:0000256" key="3">
    <source>
        <dbReference type="ARBA" id="ARBA00016573"/>
    </source>
</evidence>
<evidence type="ECO:0000256" key="6">
    <source>
        <dbReference type="ARBA" id="ARBA00034687"/>
    </source>
</evidence>
<keyword evidence="8" id="KW-1185">Reference proteome</keyword>
<organism evidence="7 8">
    <name type="scientific">Patella caerulea</name>
    <name type="common">Rayed Mediterranean limpet</name>
    <dbReference type="NCBI Taxonomy" id="87958"/>
    <lineage>
        <taxon>Eukaryota</taxon>
        <taxon>Metazoa</taxon>
        <taxon>Spiralia</taxon>
        <taxon>Lophotrochozoa</taxon>
        <taxon>Mollusca</taxon>
        <taxon>Gastropoda</taxon>
        <taxon>Patellogastropoda</taxon>
        <taxon>Patelloidea</taxon>
        <taxon>Patellidae</taxon>
        <taxon>Patella</taxon>
    </lineage>
</organism>
<evidence type="ECO:0000256" key="4">
    <source>
        <dbReference type="ARBA" id="ARBA00022490"/>
    </source>
</evidence>
<evidence type="ECO:0000313" key="8">
    <source>
        <dbReference type="Proteomes" id="UP001347796"/>
    </source>
</evidence>
<dbReference type="GO" id="GO:0070840">
    <property type="term" value="F:dynein complex binding"/>
    <property type="evidence" value="ECO:0007669"/>
    <property type="project" value="TreeGrafter"/>
</dbReference>
<dbReference type="InterPro" id="IPR011004">
    <property type="entry name" value="Trimer_LpxA-like_sf"/>
</dbReference>
<dbReference type="PANTHER" id="PTHR13072">
    <property type="entry name" value="DYNACTIN 6"/>
    <property type="match status" value="1"/>
</dbReference>
<comment type="similarity">
    <text evidence="2">Belongs to the dynactin subunits 5/6 family. Dynactin subunit 6 subfamily.</text>
</comment>
<evidence type="ECO:0000313" key="7">
    <source>
        <dbReference type="EMBL" id="KAK6184655.1"/>
    </source>
</evidence>
<evidence type="ECO:0000256" key="2">
    <source>
        <dbReference type="ARBA" id="ARBA00007719"/>
    </source>
</evidence>
<comment type="subcellular location">
    <subcellularLocation>
        <location evidence="1">Cytoplasm</location>
        <location evidence="1">Cytoskeleton</location>
    </subcellularLocation>
</comment>
<dbReference type="GO" id="GO:0005869">
    <property type="term" value="C:dynactin complex"/>
    <property type="evidence" value="ECO:0007669"/>
    <property type="project" value="InterPro"/>
</dbReference>